<evidence type="ECO:0000313" key="2">
    <source>
        <dbReference type="Proteomes" id="UP000254938"/>
    </source>
</evidence>
<dbReference type="EMBL" id="UGKQ01000007">
    <property type="protein sequence ID" value="STS81247.1"/>
    <property type="molecule type" value="Genomic_DNA"/>
</dbReference>
<evidence type="ECO:0000313" key="1">
    <source>
        <dbReference type="EMBL" id="STS81247.1"/>
    </source>
</evidence>
<reference evidence="1 2" key="1">
    <citation type="submission" date="2018-06" db="EMBL/GenBank/DDBJ databases">
        <authorList>
            <consortium name="Pathogen Informatics"/>
            <person name="Doyle S."/>
        </authorList>
    </citation>
    <scope>NUCLEOTIDE SEQUENCE [LARGE SCALE GENOMIC DNA]</scope>
    <source>
        <strain evidence="1 2">NCTC9140</strain>
    </source>
</reference>
<dbReference type="Proteomes" id="UP000254938">
    <property type="component" value="Unassembled WGS sequence"/>
</dbReference>
<protein>
    <submittedName>
        <fullName evidence="1">Uncharacterized protein</fullName>
    </submittedName>
</protein>
<organism evidence="1 2">
    <name type="scientific">Klebsiella pneumoniae</name>
    <dbReference type="NCBI Taxonomy" id="573"/>
    <lineage>
        <taxon>Bacteria</taxon>
        <taxon>Pseudomonadati</taxon>
        <taxon>Pseudomonadota</taxon>
        <taxon>Gammaproteobacteria</taxon>
        <taxon>Enterobacterales</taxon>
        <taxon>Enterobacteriaceae</taxon>
        <taxon>Klebsiella/Raoultella group</taxon>
        <taxon>Klebsiella</taxon>
        <taxon>Klebsiella pneumoniae complex</taxon>
    </lineage>
</organism>
<name>A0A377TTN3_KLEPN</name>
<gene>
    <name evidence="1" type="ORF">NCTC9140_02983</name>
</gene>
<proteinExistence type="predicted"/>
<dbReference type="AlphaFoldDB" id="A0A377TTN3"/>
<accession>A0A377TTN3</accession>
<sequence length="166" mass="19327">MPNRRVVTKKRSTALIRQQIEWAVYDMADVTPLPYCEKSRQSLIIFSAMLRVRRGRKPPVDDSVAVYPFARRRNFMHFASHDRIFTIGFLLPSSASSRWFYSEILHNPTFLYKLSLNKIIINQQIKTQTKISRYVVHIVMKKVVHSEISVYSFGVLTACCATKREA</sequence>